<dbReference type="Proteomes" id="UP000252357">
    <property type="component" value="Unassembled WGS sequence"/>
</dbReference>
<evidence type="ECO:0000256" key="1">
    <source>
        <dbReference type="ARBA" id="ARBA00005384"/>
    </source>
</evidence>
<evidence type="ECO:0000256" key="5">
    <source>
        <dbReference type="ARBA" id="ARBA00023163"/>
    </source>
</evidence>
<dbReference type="CDD" id="cd07377">
    <property type="entry name" value="WHTH_GntR"/>
    <property type="match status" value="1"/>
</dbReference>
<evidence type="ECO:0000313" key="8">
    <source>
        <dbReference type="Proteomes" id="UP000252357"/>
    </source>
</evidence>
<dbReference type="GO" id="GO:0008483">
    <property type="term" value="F:transaminase activity"/>
    <property type="evidence" value="ECO:0007669"/>
    <property type="project" value="UniProtKB-KW"/>
</dbReference>
<dbReference type="InterPro" id="IPR036388">
    <property type="entry name" value="WH-like_DNA-bd_sf"/>
</dbReference>
<keyword evidence="8" id="KW-1185">Reference proteome</keyword>
<dbReference type="PANTHER" id="PTHR46577">
    <property type="entry name" value="HTH-TYPE TRANSCRIPTIONAL REGULATORY PROTEIN GABR"/>
    <property type="match status" value="1"/>
</dbReference>
<dbReference type="InterPro" id="IPR051446">
    <property type="entry name" value="HTH_trans_reg/aminotransferase"/>
</dbReference>
<dbReference type="Gene3D" id="1.10.10.10">
    <property type="entry name" value="Winged helix-like DNA-binding domain superfamily/Winged helix DNA-binding domain"/>
    <property type="match status" value="1"/>
</dbReference>
<dbReference type="InterPro" id="IPR004839">
    <property type="entry name" value="Aminotransferase_I/II_large"/>
</dbReference>
<feature type="domain" description="HTH gntR-type" evidence="6">
    <location>
        <begin position="9"/>
        <end position="77"/>
    </location>
</feature>
<keyword evidence="7" id="KW-0032">Aminotransferase</keyword>
<evidence type="ECO:0000256" key="3">
    <source>
        <dbReference type="ARBA" id="ARBA00023015"/>
    </source>
</evidence>
<evidence type="ECO:0000259" key="6">
    <source>
        <dbReference type="PROSITE" id="PS50949"/>
    </source>
</evidence>
<dbReference type="SUPFAM" id="SSF53383">
    <property type="entry name" value="PLP-dependent transferases"/>
    <property type="match status" value="1"/>
</dbReference>
<dbReference type="Gene3D" id="3.90.1150.10">
    <property type="entry name" value="Aspartate Aminotransferase, domain 1"/>
    <property type="match status" value="1"/>
</dbReference>
<dbReference type="InterPro" id="IPR015424">
    <property type="entry name" value="PyrdxlP-dep_Trfase"/>
</dbReference>
<accession>A0A368L3B5</accession>
<sequence>MVHTVKMDIPLYQQLARHLQSAISSGTLQPGSRLPSVRHLAAQHRVSISTALQVYRQLENWRLVEARPKSGYFVTVAADTKRSGPLKADTVDPIAVQDRVLSYNRIRRTCRIHFDVAIGPPALYPVRKLQLLGGQILRRQPNLVSSYGMNSTGYLPLREQVARSLLNAGCTVRPDDVLIANGCTEALNLALRATTQVGGTVAVESPVYFGLLEILASLGLRALEIPTSASHGMSLEALELVTRPDTAGPRVAAVVSIPNFHNPLGSLMPDSHKKRLVELLNARQIPLIEDDVYGELHFGGQRPFALKSWDTTGNVLLCGSASKVLAPNLRVGWIVAGRWQNRVEALKFTQSINTAELPQAMVAEFMASGGYDHHLRRLRQQIKIQTRQTAQAITHHFPPGTVVHIPSGGYLLWIGLPNEIDAWQVFEQAVQQGIGVTPGTLFTGSGRFKDYLRISCGNAFDAEAERAMAQLGRLVAAMQG</sequence>
<reference evidence="7 8" key="1">
    <citation type="journal article" date="2018" name="Int. J. Syst. Evol. Microbiol.">
        <title>Parvibium lacunae gen. nov., sp. nov., a new member of the family Alcaligenaceae isolated from a freshwater pond.</title>
        <authorList>
            <person name="Chen W.M."/>
            <person name="Xie P.B."/>
            <person name="Hsu M.Y."/>
            <person name="Sheu S.Y."/>
        </authorList>
    </citation>
    <scope>NUCLEOTIDE SEQUENCE [LARGE SCALE GENOMIC DNA]</scope>
    <source>
        <strain evidence="7 8">KMB9</strain>
    </source>
</reference>
<dbReference type="SMART" id="SM00345">
    <property type="entry name" value="HTH_GNTR"/>
    <property type="match status" value="1"/>
</dbReference>
<evidence type="ECO:0000256" key="2">
    <source>
        <dbReference type="ARBA" id="ARBA00022898"/>
    </source>
</evidence>
<dbReference type="InterPro" id="IPR000524">
    <property type="entry name" value="Tscrpt_reg_HTH_GntR"/>
</dbReference>
<dbReference type="InterPro" id="IPR015421">
    <property type="entry name" value="PyrdxlP-dep_Trfase_major"/>
</dbReference>
<dbReference type="Pfam" id="PF00155">
    <property type="entry name" value="Aminotran_1_2"/>
    <property type="match status" value="1"/>
</dbReference>
<dbReference type="SUPFAM" id="SSF46785">
    <property type="entry name" value="Winged helix' DNA-binding domain"/>
    <property type="match status" value="1"/>
</dbReference>
<dbReference type="PANTHER" id="PTHR46577:SF2">
    <property type="entry name" value="TRANSCRIPTIONAL REGULATORY PROTEIN"/>
    <property type="match status" value="1"/>
</dbReference>
<dbReference type="AlphaFoldDB" id="A0A368L3B5"/>
<dbReference type="GO" id="GO:0003700">
    <property type="term" value="F:DNA-binding transcription factor activity"/>
    <property type="evidence" value="ECO:0007669"/>
    <property type="project" value="InterPro"/>
</dbReference>
<comment type="similarity">
    <text evidence="1">In the C-terminal section; belongs to the class-I pyridoxal-phosphate-dependent aminotransferase family.</text>
</comment>
<name>A0A368L3B5_9BURK</name>
<dbReference type="RefSeq" id="WP_114402172.1">
    <property type="nucleotide sequence ID" value="NZ_QPGB01000002.1"/>
</dbReference>
<dbReference type="PROSITE" id="PS50949">
    <property type="entry name" value="HTH_GNTR"/>
    <property type="match status" value="1"/>
</dbReference>
<dbReference type="CDD" id="cd00609">
    <property type="entry name" value="AAT_like"/>
    <property type="match status" value="1"/>
</dbReference>
<keyword evidence="3" id="KW-0805">Transcription regulation</keyword>
<evidence type="ECO:0000313" key="7">
    <source>
        <dbReference type="EMBL" id="RCS58086.1"/>
    </source>
</evidence>
<dbReference type="InterPro" id="IPR015422">
    <property type="entry name" value="PyrdxlP-dep_Trfase_small"/>
</dbReference>
<keyword evidence="2" id="KW-0663">Pyridoxal phosphate</keyword>
<proteinExistence type="inferred from homology"/>
<dbReference type="Pfam" id="PF00392">
    <property type="entry name" value="GntR"/>
    <property type="match status" value="1"/>
</dbReference>
<organism evidence="7 8">
    <name type="scientific">Parvibium lacunae</name>
    <dbReference type="NCBI Taxonomy" id="1888893"/>
    <lineage>
        <taxon>Bacteria</taxon>
        <taxon>Pseudomonadati</taxon>
        <taxon>Pseudomonadota</taxon>
        <taxon>Betaproteobacteria</taxon>
        <taxon>Burkholderiales</taxon>
        <taxon>Alcaligenaceae</taxon>
        <taxon>Parvibium</taxon>
    </lineage>
</organism>
<evidence type="ECO:0000256" key="4">
    <source>
        <dbReference type="ARBA" id="ARBA00023125"/>
    </source>
</evidence>
<dbReference type="GO" id="GO:0003677">
    <property type="term" value="F:DNA binding"/>
    <property type="evidence" value="ECO:0007669"/>
    <property type="project" value="UniProtKB-KW"/>
</dbReference>
<protein>
    <submittedName>
        <fullName evidence="7">PLP-dependent aminotransferase family protein</fullName>
    </submittedName>
</protein>
<dbReference type="EMBL" id="QPGB01000002">
    <property type="protein sequence ID" value="RCS58086.1"/>
    <property type="molecule type" value="Genomic_DNA"/>
</dbReference>
<gene>
    <name evidence="7" type="ORF">DU000_04400</name>
</gene>
<keyword evidence="7" id="KW-0808">Transferase</keyword>
<comment type="caution">
    <text evidence="7">The sequence shown here is derived from an EMBL/GenBank/DDBJ whole genome shotgun (WGS) entry which is preliminary data.</text>
</comment>
<dbReference type="InterPro" id="IPR036390">
    <property type="entry name" value="WH_DNA-bd_sf"/>
</dbReference>
<keyword evidence="4" id="KW-0238">DNA-binding</keyword>
<dbReference type="Gene3D" id="3.40.640.10">
    <property type="entry name" value="Type I PLP-dependent aspartate aminotransferase-like (Major domain)"/>
    <property type="match status" value="1"/>
</dbReference>
<dbReference type="GO" id="GO:0030170">
    <property type="term" value="F:pyridoxal phosphate binding"/>
    <property type="evidence" value="ECO:0007669"/>
    <property type="project" value="InterPro"/>
</dbReference>
<keyword evidence="5" id="KW-0804">Transcription</keyword>